<name>A0AA88D8Y6_FICCA</name>
<sequence length="431" mass="48284">MIQIRSSSPPSSSSSPLPPPIDGTLTLIPGLPNDVASLILSFISYSDHARLKSTCRSWRLFFSSKALISLRHIHRNLSHLLCIFPQDPYVASPYLFDPRTRAWCPLPPMPCNPHGYGLCNFASIAVASRLYVLGGSVFDTRSFPLDRPSPSSSAFRFDFHTWSWEPLAPMLAPRGSFACAATPDSKSAQILVAGGGSRHALFAAAGSRISSAERYDIEKDEWVSVDGLPSFRAGCVGFFVRDGDESEFWVMGGYGESRTISGVFPVDEYYRGAVAMELESEKWREIGDMWDAGERMRLGKIVVVEDEDCGRPGVFMLDGNDILRGRHVRVHFARYDMASNRWWEESRVPREAPLHSSFGFVALDGELHVITLKKAVESADSRRSRQHNKKTGILYIQIYNPKRKTWRFLITKSPFHKPLNFNTAVMCSIPL</sequence>
<evidence type="ECO:0000259" key="1">
    <source>
        <dbReference type="SMART" id="SM00256"/>
    </source>
</evidence>
<dbReference type="PANTHER" id="PTHR47850">
    <property type="entry name" value="F-BOX/KELCH-REPEAT PROTEIN OR23"/>
    <property type="match status" value="1"/>
</dbReference>
<proteinExistence type="predicted"/>
<dbReference type="PANTHER" id="PTHR47850:SF1">
    <property type="entry name" value="F-BOX_KELCH-REPEAT PROTEIN OR23"/>
    <property type="match status" value="1"/>
</dbReference>
<dbReference type="InterPro" id="IPR015915">
    <property type="entry name" value="Kelch-typ_b-propeller"/>
</dbReference>
<comment type="caution">
    <text evidence="2">The sequence shown here is derived from an EMBL/GenBank/DDBJ whole genome shotgun (WGS) entry which is preliminary data.</text>
</comment>
<gene>
    <name evidence="2" type="ORF">TIFTF001_018106</name>
</gene>
<organism evidence="2 3">
    <name type="scientific">Ficus carica</name>
    <name type="common">Common fig</name>
    <dbReference type="NCBI Taxonomy" id="3494"/>
    <lineage>
        <taxon>Eukaryota</taxon>
        <taxon>Viridiplantae</taxon>
        <taxon>Streptophyta</taxon>
        <taxon>Embryophyta</taxon>
        <taxon>Tracheophyta</taxon>
        <taxon>Spermatophyta</taxon>
        <taxon>Magnoliopsida</taxon>
        <taxon>eudicotyledons</taxon>
        <taxon>Gunneridae</taxon>
        <taxon>Pentapetalae</taxon>
        <taxon>rosids</taxon>
        <taxon>fabids</taxon>
        <taxon>Rosales</taxon>
        <taxon>Moraceae</taxon>
        <taxon>Ficeae</taxon>
        <taxon>Ficus</taxon>
    </lineage>
</organism>
<dbReference type="Pfam" id="PF12937">
    <property type="entry name" value="F-box-like"/>
    <property type="match status" value="1"/>
</dbReference>
<dbReference type="SUPFAM" id="SSF81383">
    <property type="entry name" value="F-box domain"/>
    <property type="match status" value="1"/>
</dbReference>
<dbReference type="InterPro" id="IPR036047">
    <property type="entry name" value="F-box-like_dom_sf"/>
</dbReference>
<dbReference type="AlphaFoldDB" id="A0AA88D8Y6"/>
<dbReference type="Proteomes" id="UP001187192">
    <property type="component" value="Unassembled WGS sequence"/>
</dbReference>
<dbReference type="EMBL" id="BTGU01000029">
    <property type="protein sequence ID" value="GMN48940.1"/>
    <property type="molecule type" value="Genomic_DNA"/>
</dbReference>
<dbReference type="Gene3D" id="1.20.1280.50">
    <property type="match status" value="1"/>
</dbReference>
<keyword evidence="3" id="KW-1185">Reference proteome</keyword>
<dbReference type="InterPro" id="IPR001810">
    <property type="entry name" value="F-box_dom"/>
</dbReference>
<dbReference type="SUPFAM" id="SSF117281">
    <property type="entry name" value="Kelch motif"/>
    <property type="match status" value="1"/>
</dbReference>
<feature type="domain" description="F-box" evidence="1">
    <location>
        <begin position="31"/>
        <end position="71"/>
    </location>
</feature>
<dbReference type="Pfam" id="PF01344">
    <property type="entry name" value="Kelch_1"/>
    <property type="match status" value="1"/>
</dbReference>
<protein>
    <recommendedName>
        <fullName evidence="1">F-box domain-containing protein</fullName>
    </recommendedName>
</protein>
<dbReference type="InterPro" id="IPR006652">
    <property type="entry name" value="Kelch_1"/>
</dbReference>
<dbReference type="SMART" id="SM00612">
    <property type="entry name" value="Kelch"/>
    <property type="match status" value="3"/>
</dbReference>
<evidence type="ECO:0000313" key="2">
    <source>
        <dbReference type="EMBL" id="GMN48940.1"/>
    </source>
</evidence>
<dbReference type="SMART" id="SM00256">
    <property type="entry name" value="FBOX"/>
    <property type="match status" value="1"/>
</dbReference>
<accession>A0AA88D8Y6</accession>
<evidence type="ECO:0000313" key="3">
    <source>
        <dbReference type="Proteomes" id="UP001187192"/>
    </source>
</evidence>
<dbReference type="Gene3D" id="2.120.10.80">
    <property type="entry name" value="Kelch-type beta propeller"/>
    <property type="match status" value="1"/>
</dbReference>
<reference evidence="2" key="1">
    <citation type="submission" date="2023-07" db="EMBL/GenBank/DDBJ databases">
        <title>draft genome sequence of fig (Ficus carica).</title>
        <authorList>
            <person name="Takahashi T."/>
            <person name="Nishimura K."/>
        </authorList>
    </citation>
    <scope>NUCLEOTIDE SEQUENCE</scope>
</reference>